<evidence type="ECO:0000256" key="1">
    <source>
        <dbReference type="ARBA" id="ARBA00023015"/>
    </source>
</evidence>
<dbReference type="EMBL" id="JAUSTO010000005">
    <property type="protein sequence ID" value="MDQ0152370.1"/>
    <property type="molecule type" value="Genomic_DNA"/>
</dbReference>
<dbReference type="Proteomes" id="UP001241537">
    <property type="component" value="Unassembled WGS sequence"/>
</dbReference>
<dbReference type="GO" id="GO:0003700">
    <property type="term" value="F:DNA-binding transcription factor activity"/>
    <property type="evidence" value="ECO:0007669"/>
    <property type="project" value="InterPro"/>
</dbReference>
<dbReference type="GO" id="GO:0003677">
    <property type="term" value="F:DNA binding"/>
    <property type="evidence" value="ECO:0007669"/>
    <property type="project" value="UniProtKB-KW"/>
</dbReference>
<dbReference type="Gene3D" id="1.10.10.10">
    <property type="entry name" value="Winged helix-like DNA-binding domain superfamily/Winged helix DNA-binding domain"/>
    <property type="match status" value="1"/>
</dbReference>
<dbReference type="Pfam" id="PF00455">
    <property type="entry name" value="DeoRC"/>
    <property type="match status" value="1"/>
</dbReference>
<comment type="caution">
    <text evidence="5">The sequence shown here is derived from an EMBL/GenBank/DDBJ whole genome shotgun (WGS) entry which is preliminary data.</text>
</comment>
<name>A0AAE3VA11_9FIRM</name>
<dbReference type="PANTHER" id="PTHR30363:SF44">
    <property type="entry name" value="AGA OPERON TRANSCRIPTIONAL REPRESSOR-RELATED"/>
    <property type="match status" value="1"/>
</dbReference>
<dbReference type="InterPro" id="IPR050313">
    <property type="entry name" value="Carb_Metab_HTH_regulators"/>
</dbReference>
<proteinExistence type="predicted"/>
<dbReference type="PANTHER" id="PTHR30363">
    <property type="entry name" value="HTH-TYPE TRANSCRIPTIONAL REGULATOR SRLR-RELATED"/>
    <property type="match status" value="1"/>
</dbReference>
<dbReference type="PROSITE" id="PS51000">
    <property type="entry name" value="HTH_DEOR_2"/>
    <property type="match status" value="1"/>
</dbReference>
<organism evidence="5 6">
    <name type="scientific">Moryella indoligenes</name>
    <dbReference type="NCBI Taxonomy" id="371674"/>
    <lineage>
        <taxon>Bacteria</taxon>
        <taxon>Bacillati</taxon>
        <taxon>Bacillota</taxon>
        <taxon>Clostridia</taxon>
        <taxon>Lachnospirales</taxon>
        <taxon>Lachnospiraceae</taxon>
        <taxon>Moryella</taxon>
    </lineage>
</organism>
<reference evidence="5" key="1">
    <citation type="submission" date="2023-07" db="EMBL/GenBank/DDBJ databases">
        <title>Genomic Encyclopedia of Type Strains, Phase IV (KMG-IV): sequencing the most valuable type-strain genomes for metagenomic binning, comparative biology and taxonomic classification.</title>
        <authorList>
            <person name="Goeker M."/>
        </authorList>
    </citation>
    <scope>NUCLEOTIDE SEQUENCE</scope>
    <source>
        <strain evidence="5">DSM 19659</strain>
    </source>
</reference>
<dbReference type="PROSITE" id="PS00894">
    <property type="entry name" value="HTH_DEOR_1"/>
    <property type="match status" value="1"/>
</dbReference>
<evidence type="ECO:0000256" key="2">
    <source>
        <dbReference type="ARBA" id="ARBA00023125"/>
    </source>
</evidence>
<accession>A0AAE3VA11</accession>
<dbReference type="Gene3D" id="3.40.50.1360">
    <property type="match status" value="1"/>
</dbReference>
<dbReference type="InterPro" id="IPR018356">
    <property type="entry name" value="Tscrpt_reg_HTH_DeoR_CS"/>
</dbReference>
<dbReference type="InterPro" id="IPR036388">
    <property type="entry name" value="WH-like_DNA-bd_sf"/>
</dbReference>
<dbReference type="AlphaFoldDB" id="A0AAE3VA11"/>
<sequence length="251" mass="28481">MKIARKDQIIHLVTENRIVKANELAEKFQVSMETIRRDLEQLEKEQIVRRVHGGAVLNVASGIEPDYSYREIKNYEQKIMIGKKAAELVKDGDTIIIDIGTTTLQMAKFLRGKSITVFTNSIKFAQELMDEEKVQLYLLGGKVRRGEGSTSGFMAEDHVDLLLADKLFLGVAGLDERMGVMDFHIEECNLRRHCVSHSKEIIALADYSKVGQRALNQVCLPEKIDILITDERADKQILKRLRERGVETVIA</sequence>
<dbReference type="SUPFAM" id="SSF100950">
    <property type="entry name" value="NagB/RpiA/CoA transferase-like"/>
    <property type="match status" value="1"/>
</dbReference>
<dbReference type="PRINTS" id="PR00037">
    <property type="entry name" value="HTHLACR"/>
</dbReference>
<dbReference type="InterPro" id="IPR014036">
    <property type="entry name" value="DeoR-like_C"/>
</dbReference>
<keyword evidence="6" id="KW-1185">Reference proteome</keyword>
<keyword evidence="3" id="KW-0804">Transcription</keyword>
<protein>
    <submittedName>
        <fullName evidence="5">DeoR/GlpR family transcriptional regulator of sugar metabolism</fullName>
    </submittedName>
</protein>
<evidence type="ECO:0000313" key="5">
    <source>
        <dbReference type="EMBL" id="MDQ0152370.1"/>
    </source>
</evidence>
<gene>
    <name evidence="5" type="ORF">J2S20_001059</name>
</gene>
<keyword evidence="2" id="KW-0238">DNA-binding</keyword>
<feature type="domain" description="HTH deoR-type" evidence="4">
    <location>
        <begin position="2"/>
        <end position="57"/>
    </location>
</feature>
<dbReference type="RefSeq" id="WP_106611946.1">
    <property type="nucleotide sequence ID" value="NZ_JAUSTO010000005.1"/>
</dbReference>
<evidence type="ECO:0000259" key="4">
    <source>
        <dbReference type="PROSITE" id="PS51000"/>
    </source>
</evidence>
<dbReference type="SUPFAM" id="SSF46785">
    <property type="entry name" value="Winged helix' DNA-binding domain"/>
    <property type="match status" value="1"/>
</dbReference>
<keyword evidence="1" id="KW-0805">Transcription regulation</keyword>
<dbReference type="Pfam" id="PF08220">
    <property type="entry name" value="HTH_DeoR"/>
    <property type="match status" value="1"/>
</dbReference>
<dbReference type="InterPro" id="IPR037171">
    <property type="entry name" value="NagB/RpiA_transferase-like"/>
</dbReference>
<dbReference type="InterPro" id="IPR001034">
    <property type="entry name" value="DeoR_HTH"/>
</dbReference>
<dbReference type="SMART" id="SM00420">
    <property type="entry name" value="HTH_DEOR"/>
    <property type="match status" value="1"/>
</dbReference>
<dbReference type="InterPro" id="IPR036390">
    <property type="entry name" value="WH_DNA-bd_sf"/>
</dbReference>
<evidence type="ECO:0000313" key="6">
    <source>
        <dbReference type="Proteomes" id="UP001241537"/>
    </source>
</evidence>
<evidence type="ECO:0000256" key="3">
    <source>
        <dbReference type="ARBA" id="ARBA00023163"/>
    </source>
</evidence>
<dbReference type="SMART" id="SM01134">
    <property type="entry name" value="DeoRC"/>
    <property type="match status" value="1"/>
</dbReference>